<sequence>MTGPTPIYATIAVFKKEAKEHPNRISLWINDKENVFVEECKNKGIVHDLSYASCSKEIGISSVGRIGARTLSLNSSMIIIFLQLIVIEIMMITRMKGFSVTDVLAPDVKRMKSKRKQPKIE</sequence>
<dbReference type="Gramene" id="LPERR11G19560.1">
    <property type="protein sequence ID" value="LPERR11G19560.1"/>
    <property type="gene ID" value="LPERR11G19560"/>
</dbReference>
<evidence type="ECO:0000313" key="2">
    <source>
        <dbReference type="EnsemblPlants" id="LPERR11G19560.1"/>
    </source>
</evidence>
<keyword evidence="3" id="KW-1185">Reference proteome</keyword>
<accession>A0A0D9XVF7</accession>
<keyword evidence="1" id="KW-0812">Transmembrane</keyword>
<organism evidence="2 3">
    <name type="scientific">Leersia perrieri</name>
    <dbReference type="NCBI Taxonomy" id="77586"/>
    <lineage>
        <taxon>Eukaryota</taxon>
        <taxon>Viridiplantae</taxon>
        <taxon>Streptophyta</taxon>
        <taxon>Embryophyta</taxon>
        <taxon>Tracheophyta</taxon>
        <taxon>Spermatophyta</taxon>
        <taxon>Magnoliopsida</taxon>
        <taxon>Liliopsida</taxon>
        <taxon>Poales</taxon>
        <taxon>Poaceae</taxon>
        <taxon>BOP clade</taxon>
        <taxon>Oryzoideae</taxon>
        <taxon>Oryzeae</taxon>
        <taxon>Oryzinae</taxon>
        <taxon>Leersia</taxon>
    </lineage>
</organism>
<reference evidence="2 3" key="1">
    <citation type="submission" date="2012-08" db="EMBL/GenBank/DDBJ databases">
        <title>Oryza genome evolution.</title>
        <authorList>
            <person name="Wing R.A."/>
        </authorList>
    </citation>
    <scope>NUCLEOTIDE SEQUENCE</scope>
</reference>
<keyword evidence="1" id="KW-1133">Transmembrane helix</keyword>
<proteinExistence type="predicted"/>
<reference evidence="3" key="2">
    <citation type="submission" date="2013-12" db="EMBL/GenBank/DDBJ databases">
        <authorList>
            <person name="Yu Y."/>
            <person name="Lee S."/>
            <person name="de Baynast K."/>
            <person name="Wissotski M."/>
            <person name="Liu L."/>
            <person name="Talag J."/>
            <person name="Goicoechea J."/>
            <person name="Angelova A."/>
            <person name="Jetty R."/>
            <person name="Kudrna D."/>
            <person name="Golser W."/>
            <person name="Rivera L."/>
            <person name="Zhang J."/>
            <person name="Wing R."/>
        </authorList>
    </citation>
    <scope>NUCLEOTIDE SEQUENCE</scope>
</reference>
<keyword evidence="1" id="KW-0472">Membrane</keyword>
<feature type="transmembrane region" description="Helical" evidence="1">
    <location>
        <begin position="71"/>
        <end position="92"/>
    </location>
</feature>
<dbReference type="HOGENOM" id="CLU_2041418_0_0_1"/>
<evidence type="ECO:0000313" key="3">
    <source>
        <dbReference type="Proteomes" id="UP000032180"/>
    </source>
</evidence>
<reference evidence="2" key="3">
    <citation type="submission" date="2015-04" db="UniProtKB">
        <authorList>
            <consortium name="EnsemblPlants"/>
        </authorList>
    </citation>
    <scope>IDENTIFICATION</scope>
</reference>
<dbReference type="Proteomes" id="UP000032180">
    <property type="component" value="Chromosome 11"/>
</dbReference>
<name>A0A0D9XVF7_9ORYZ</name>
<protein>
    <submittedName>
        <fullName evidence="2">Uncharacterized protein</fullName>
    </submittedName>
</protein>
<dbReference type="AlphaFoldDB" id="A0A0D9XVF7"/>
<dbReference type="EnsemblPlants" id="LPERR11G19560.1">
    <property type="protein sequence ID" value="LPERR11G19560.1"/>
    <property type="gene ID" value="LPERR11G19560"/>
</dbReference>
<evidence type="ECO:0000256" key="1">
    <source>
        <dbReference type="SAM" id="Phobius"/>
    </source>
</evidence>